<dbReference type="EMBL" id="CP119069">
    <property type="protein sequence ID" value="WEL39259.1"/>
    <property type="molecule type" value="Genomic_DNA"/>
</dbReference>
<feature type="compositionally biased region" description="Basic and acidic residues" evidence="5">
    <location>
        <begin position="26"/>
        <end position="35"/>
    </location>
</feature>
<evidence type="ECO:0000313" key="10">
    <source>
        <dbReference type="Proteomes" id="UP001059546"/>
    </source>
</evidence>
<dbReference type="GO" id="GO:0005840">
    <property type="term" value="C:ribosome"/>
    <property type="evidence" value="ECO:0007669"/>
    <property type="project" value="UniProtKB-KW"/>
</dbReference>
<dbReference type="GO" id="GO:1990904">
    <property type="term" value="C:ribonucleoprotein complex"/>
    <property type="evidence" value="ECO:0007669"/>
    <property type="project" value="UniProtKB-KW"/>
</dbReference>
<dbReference type="AlphaFoldDB" id="A0A9Q9FC08"/>
<feature type="region of interest" description="Disordered" evidence="5">
    <location>
        <begin position="1"/>
        <end position="35"/>
    </location>
</feature>
<evidence type="ECO:0000256" key="2">
    <source>
        <dbReference type="ARBA" id="ARBA00022980"/>
    </source>
</evidence>
<comment type="similarity">
    <text evidence="1 4">Belongs to the eukaryotic ribosomal protein eS25 family.</text>
</comment>
<keyword evidence="11" id="KW-1185">Reference proteome</keyword>
<evidence type="ECO:0000313" key="8">
    <source>
        <dbReference type="EMBL" id="WEL39259.1"/>
    </source>
</evidence>
<evidence type="ECO:0000256" key="3">
    <source>
        <dbReference type="ARBA" id="ARBA00023274"/>
    </source>
</evidence>
<gene>
    <name evidence="6" type="ORF">GPU96_08g15540</name>
    <name evidence="7" type="ORF">GPU96_08g15570</name>
    <name evidence="8" type="ORF">PFJ87_08g01240</name>
    <name evidence="9" type="ORF">PFJ87_08g01270</name>
</gene>
<protein>
    <recommendedName>
        <fullName evidence="4">40S ribosomal protein S25</fullName>
    </recommendedName>
</protein>
<feature type="compositionally biased region" description="Basic and acidic residues" evidence="5">
    <location>
        <begin position="1"/>
        <end position="13"/>
    </location>
</feature>
<accession>A0A9Q9FC08</accession>
<dbReference type="InterPro" id="IPR004977">
    <property type="entry name" value="Ribosomal_eS25"/>
</dbReference>
<dbReference type="EMBL" id="CP119069">
    <property type="protein sequence ID" value="WEL39262.1"/>
    <property type="molecule type" value="Genomic_DNA"/>
</dbReference>
<dbReference type="PANTHER" id="PTHR12850">
    <property type="entry name" value="40S RIBOSOMAL PROTEIN S25"/>
    <property type="match status" value="1"/>
</dbReference>
<evidence type="ECO:0000313" key="6">
    <source>
        <dbReference type="EMBL" id="UTX43780.1"/>
    </source>
</evidence>
<evidence type="ECO:0000313" key="7">
    <source>
        <dbReference type="EMBL" id="UTX43783.1"/>
    </source>
</evidence>
<dbReference type="EMBL" id="CP075154">
    <property type="protein sequence ID" value="UTX43783.1"/>
    <property type="molecule type" value="Genomic_DNA"/>
</dbReference>
<dbReference type="EMBL" id="CP075154">
    <property type="protein sequence ID" value="UTX43780.1"/>
    <property type="molecule type" value="Genomic_DNA"/>
</dbReference>
<dbReference type="OrthoDB" id="10263513at2759"/>
<evidence type="ECO:0000256" key="1">
    <source>
        <dbReference type="ARBA" id="ARBA00009106"/>
    </source>
</evidence>
<proteinExistence type="inferred from homology"/>
<evidence type="ECO:0000313" key="11">
    <source>
        <dbReference type="Proteomes" id="UP001217963"/>
    </source>
</evidence>
<dbReference type="Gene3D" id="3.30.63.20">
    <property type="match status" value="1"/>
</dbReference>
<reference evidence="8 11" key="2">
    <citation type="submission" date="2023-02" db="EMBL/GenBank/DDBJ databases">
        <title>Encephalitozoon hellem ATCC 50451 complete genome.</title>
        <authorList>
            <person name="Mascarenhas dos Santos A.C."/>
            <person name="Julian A.T."/>
            <person name="Pombert J.-F."/>
        </authorList>
    </citation>
    <scope>NUCLEOTIDE SEQUENCE [LARGE SCALE GENOMIC DNA]</scope>
    <source>
        <strain evidence="8 11">ATCC 50451</strain>
    </source>
</reference>
<keyword evidence="2 4" id="KW-0689">Ribosomal protein</keyword>
<organism evidence="6 10">
    <name type="scientific">Encephalitozoon hellem</name>
    <name type="common">Microsporidian parasite</name>
    <dbReference type="NCBI Taxonomy" id="27973"/>
    <lineage>
        <taxon>Eukaryota</taxon>
        <taxon>Fungi</taxon>
        <taxon>Fungi incertae sedis</taxon>
        <taxon>Microsporidia</taxon>
        <taxon>Unikaryonidae</taxon>
        <taxon>Encephalitozoon</taxon>
    </lineage>
</organism>
<evidence type="ECO:0000256" key="5">
    <source>
        <dbReference type="SAM" id="MobiDB-lite"/>
    </source>
</evidence>
<sequence>MAKKIQESKEKKALKAMSGTRKDKKKWGDGKKKEEVHRAVTVSEDVLSKVRKDVGRASVVTRYAVGSKHNLNLGVAEKILEHLSSEGVIEKVRGNGRITIYAGRSTQEQ</sequence>
<keyword evidence="3 4" id="KW-0687">Ribonucleoprotein</keyword>
<evidence type="ECO:0000313" key="9">
    <source>
        <dbReference type="EMBL" id="WEL39262.1"/>
    </source>
</evidence>
<name>A0A9Q9FC08_ENCHE</name>
<reference evidence="6" key="1">
    <citation type="submission" date="2021-05" db="EMBL/GenBank/DDBJ databases">
        <title>Encephalitozoon hellem ATCC 50604 Complete Genome.</title>
        <authorList>
            <person name="Mascarenhas dos Santos A.C."/>
            <person name="Julian A.T."/>
            <person name="Pombert J.-F."/>
        </authorList>
    </citation>
    <scope>NUCLEOTIDE SEQUENCE</scope>
    <source>
        <strain evidence="6">ATCC 50604</strain>
    </source>
</reference>
<dbReference type="Proteomes" id="UP001059546">
    <property type="component" value="Chromosome VIII"/>
</dbReference>
<dbReference type="Proteomes" id="UP001217963">
    <property type="component" value="Chromosome VIII"/>
</dbReference>
<evidence type="ECO:0000256" key="4">
    <source>
        <dbReference type="RuleBase" id="RU366057"/>
    </source>
</evidence>
<dbReference type="Pfam" id="PF03297">
    <property type="entry name" value="Ribosomal_S25"/>
    <property type="match status" value="1"/>
</dbReference>